<keyword evidence="4" id="KW-0238">DNA-binding</keyword>
<dbReference type="InterPro" id="IPR026881">
    <property type="entry name" value="WYL_dom"/>
</dbReference>
<evidence type="ECO:0000313" key="4">
    <source>
        <dbReference type="EMBL" id="MBB5294627.1"/>
    </source>
</evidence>
<organism evidence="5 6">
    <name type="scientific">Deinococcus metallilatus</name>
    <dbReference type="NCBI Taxonomy" id="1211322"/>
    <lineage>
        <taxon>Bacteria</taxon>
        <taxon>Thermotogati</taxon>
        <taxon>Deinococcota</taxon>
        <taxon>Deinococci</taxon>
        <taxon>Deinococcales</taxon>
        <taxon>Deinococcaceae</taxon>
        <taxon>Deinococcus</taxon>
    </lineage>
</organism>
<feature type="domain" description="WCX" evidence="3">
    <location>
        <begin position="228"/>
        <end position="303"/>
    </location>
</feature>
<dbReference type="AlphaFoldDB" id="A0AAJ5F4S9"/>
<dbReference type="InterPro" id="IPR036390">
    <property type="entry name" value="WH_DNA-bd_sf"/>
</dbReference>
<proteinExistence type="predicted"/>
<dbReference type="PIRSF" id="PIRSF016838">
    <property type="entry name" value="PafC"/>
    <property type="match status" value="1"/>
</dbReference>
<dbReference type="Proteomes" id="UP000536909">
    <property type="component" value="Unassembled WGS sequence"/>
</dbReference>
<evidence type="ECO:0000259" key="3">
    <source>
        <dbReference type="Pfam" id="PF25583"/>
    </source>
</evidence>
<reference evidence="4 7" key="2">
    <citation type="submission" date="2020-08" db="EMBL/GenBank/DDBJ databases">
        <title>Genomic Encyclopedia of Type Strains, Phase IV (KMG-IV): sequencing the most valuable type-strain genomes for metagenomic binning, comparative biology and taxonomic classification.</title>
        <authorList>
            <person name="Goeker M."/>
        </authorList>
    </citation>
    <scope>NUCLEOTIDE SEQUENCE [LARGE SCALE GENOMIC DNA]</scope>
    <source>
        <strain evidence="4 7">DSM 105434</strain>
    </source>
</reference>
<dbReference type="InterPro" id="IPR051534">
    <property type="entry name" value="CBASS_pafABC_assoc_protein"/>
</dbReference>
<gene>
    <name evidence="5" type="ORF">FCS05_05805</name>
    <name evidence="4" type="ORF">HNQ10_001441</name>
</gene>
<dbReference type="GO" id="GO:0003677">
    <property type="term" value="F:DNA binding"/>
    <property type="evidence" value="ECO:0007669"/>
    <property type="project" value="UniProtKB-KW"/>
</dbReference>
<protein>
    <submittedName>
        <fullName evidence="4">DNA-binding transcriptional regulator YafY</fullName>
    </submittedName>
    <submittedName>
        <fullName evidence="5">YafY family transcriptional regulator</fullName>
    </submittedName>
</protein>
<dbReference type="PANTHER" id="PTHR34580">
    <property type="match status" value="1"/>
</dbReference>
<dbReference type="InterPro" id="IPR057727">
    <property type="entry name" value="WCX_dom"/>
</dbReference>
<dbReference type="InterPro" id="IPR028349">
    <property type="entry name" value="PafC-like"/>
</dbReference>
<dbReference type="Pfam" id="PF25583">
    <property type="entry name" value="WCX"/>
    <property type="match status" value="1"/>
</dbReference>
<dbReference type="Pfam" id="PF08279">
    <property type="entry name" value="HTH_11"/>
    <property type="match status" value="1"/>
</dbReference>
<dbReference type="EMBL" id="JACHFV010000004">
    <property type="protein sequence ID" value="MBB5294627.1"/>
    <property type="molecule type" value="Genomic_DNA"/>
</dbReference>
<dbReference type="PANTHER" id="PTHR34580:SF1">
    <property type="entry name" value="PROTEIN PAFC"/>
    <property type="match status" value="1"/>
</dbReference>
<evidence type="ECO:0000313" key="5">
    <source>
        <dbReference type="EMBL" id="TLK30045.1"/>
    </source>
</evidence>
<dbReference type="InterPro" id="IPR013196">
    <property type="entry name" value="HTH_11"/>
</dbReference>
<evidence type="ECO:0000313" key="7">
    <source>
        <dbReference type="Proteomes" id="UP000536909"/>
    </source>
</evidence>
<accession>A0AAJ5F4S9</accession>
<evidence type="ECO:0000259" key="2">
    <source>
        <dbReference type="Pfam" id="PF13280"/>
    </source>
</evidence>
<keyword evidence="7" id="KW-1185">Reference proteome</keyword>
<dbReference type="SUPFAM" id="SSF46785">
    <property type="entry name" value="Winged helix' DNA-binding domain"/>
    <property type="match status" value="1"/>
</dbReference>
<dbReference type="Pfam" id="PF13280">
    <property type="entry name" value="WYL"/>
    <property type="match status" value="1"/>
</dbReference>
<dbReference type="Gene3D" id="1.10.10.10">
    <property type="entry name" value="Winged helix-like DNA-binding domain superfamily/Winged helix DNA-binding domain"/>
    <property type="match status" value="1"/>
</dbReference>
<dbReference type="Proteomes" id="UP000308000">
    <property type="component" value="Unassembled WGS sequence"/>
</dbReference>
<dbReference type="RefSeq" id="WP_129117847.1">
    <property type="nucleotide sequence ID" value="NZ_BSUI01000013.1"/>
</dbReference>
<evidence type="ECO:0000313" key="6">
    <source>
        <dbReference type="Proteomes" id="UP000308000"/>
    </source>
</evidence>
<dbReference type="PROSITE" id="PS52050">
    <property type="entry name" value="WYL"/>
    <property type="match status" value="1"/>
</dbReference>
<name>A0AAJ5F4S9_9DEIO</name>
<comment type="caution">
    <text evidence="5">The sequence shown here is derived from an EMBL/GenBank/DDBJ whole genome shotgun (WGS) entry which is preliminary data.</text>
</comment>
<evidence type="ECO:0000259" key="1">
    <source>
        <dbReference type="Pfam" id="PF08279"/>
    </source>
</evidence>
<dbReference type="InterPro" id="IPR036388">
    <property type="entry name" value="WH-like_DNA-bd_sf"/>
</dbReference>
<dbReference type="EMBL" id="VBRC01000003">
    <property type="protein sequence ID" value="TLK30045.1"/>
    <property type="molecule type" value="Genomic_DNA"/>
</dbReference>
<feature type="domain" description="Helix-turn-helix type 11" evidence="1">
    <location>
        <begin position="6"/>
        <end position="59"/>
    </location>
</feature>
<sequence>MNRTDRLFALLLELRGEGWTPAEDLALTFGVSVRTVYRDMLALGEAGVPLVSLPGKGYRLLEGYFLPPLHLTVEEAVMLTLGGDAVRGAFDAEYAQALTSALRKLEAALPEGKRVEVAELRRHLRVIPPDESGDAELLRRLRAAVLGRRAVTFAYHKPDAPVETRKVYPLSLIHLHGVWLLGAFDPARGARRTFRLTRMAEVRLLPQTFELDPRWRAGLAPERERRGVQVRLQFPHELRRAVRERPHFFQMAEQDVAGGFEVILQIRDLRDVLAWVLSWGAGVRVLEPPELREQVREEARRMLLT</sequence>
<feature type="domain" description="WYL" evidence="2">
    <location>
        <begin position="136"/>
        <end position="203"/>
    </location>
</feature>
<reference evidence="5 6" key="1">
    <citation type="submission" date="2019-04" db="EMBL/GenBank/DDBJ databases">
        <title>Deinococcus metalilatus MA1002 mutant No.5.</title>
        <authorList>
            <person name="Park W."/>
            <person name="Park C."/>
        </authorList>
    </citation>
    <scope>NUCLEOTIDE SEQUENCE [LARGE SCALE GENOMIC DNA]</scope>
    <source>
        <strain evidence="5 6">MA1002-m5</strain>
    </source>
</reference>